<name>A0A1Q9CZP9_SYMMI</name>
<proteinExistence type="predicted"/>
<evidence type="ECO:0000313" key="2">
    <source>
        <dbReference type="EMBL" id="OLP88391.1"/>
    </source>
</evidence>
<dbReference type="Proteomes" id="UP000186817">
    <property type="component" value="Unassembled WGS sequence"/>
</dbReference>
<sequence>MPAACMWHQDESAIPTSFCATMVTMGAEARGGDSKGSEPLKAPEPGPSPLARLGGLARLCTCRRRKSKEV</sequence>
<dbReference type="EMBL" id="LSRX01000817">
    <property type="protein sequence ID" value="OLP88391.1"/>
    <property type="molecule type" value="Genomic_DNA"/>
</dbReference>
<evidence type="ECO:0000256" key="1">
    <source>
        <dbReference type="SAM" id="MobiDB-lite"/>
    </source>
</evidence>
<reference evidence="2 3" key="1">
    <citation type="submission" date="2016-02" db="EMBL/GenBank/DDBJ databases">
        <title>Genome analysis of coral dinoflagellate symbionts highlights evolutionary adaptations to a symbiotic lifestyle.</title>
        <authorList>
            <person name="Aranda M."/>
            <person name="Li Y."/>
            <person name="Liew Y.J."/>
            <person name="Baumgarten S."/>
            <person name="Simakov O."/>
            <person name="Wilson M."/>
            <person name="Piel J."/>
            <person name="Ashoor H."/>
            <person name="Bougouffa S."/>
            <person name="Bajic V.B."/>
            <person name="Ryu T."/>
            <person name="Ravasi T."/>
            <person name="Bayer T."/>
            <person name="Micklem G."/>
            <person name="Kim H."/>
            <person name="Bhak J."/>
            <person name="Lajeunesse T.C."/>
            <person name="Voolstra C.R."/>
        </authorList>
    </citation>
    <scope>NUCLEOTIDE SEQUENCE [LARGE SCALE GENOMIC DNA]</scope>
    <source>
        <strain evidence="2 3">CCMP2467</strain>
    </source>
</reference>
<comment type="caution">
    <text evidence="2">The sequence shown here is derived from an EMBL/GenBank/DDBJ whole genome shotgun (WGS) entry which is preliminary data.</text>
</comment>
<organism evidence="2 3">
    <name type="scientific">Symbiodinium microadriaticum</name>
    <name type="common">Dinoflagellate</name>
    <name type="synonym">Zooxanthella microadriatica</name>
    <dbReference type="NCBI Taxonomy" id="2951"/>
    <lineage>
        <taxon>Eukaryota</taxon>
        <taxon>Sar</taxon>
        <taxon>Alveolata</taxon>
        <taxon>Dinophyceae</taxon>
        <taxon>Suessiales</taxon>
        <taxon>Symbiodiniaceae</taxon>
        <taxon>Symbiodinium</taxon>
    </lineage>
</organism>
<dbReference type="AlphaFoldDB" id="A0A1Q9CZP9"/>
<accession>A0A1Q9CZP9</accession>
<protein>
    <submittedName>
        <fullName evidence="2">Uncharacterized protein</fullName>
    </submittedName>
</protein>
<feature type="region of interest" description="Disordered" evidence="1">
    <location>
        <begin position="28"/>
        <end position="52"/>
    </location>
</feature>
<evidence type="ECO:0000313" key="3">
    <source>
        <dbReference type="Proteomes" id="UP000186817"/>
    </source>
</evidence>
<gene>
    <name evidence="2" type="ORF">AK812_SmicGene30279</name>
</gene>
<keyword evidence="3" id="KW-1185">Reference proteome</keyword>
<dbReference type="OrthoDB" id="10397250at2759"/>